<comment type="caution">
    <text evidence="5">The sequence shown here is derived from an EMBL/GenBank/DDBJ whole genome shotgun (WGS) entry which is preliminary data.</text>
</comment>
<gene>
    <name evidence="5" type="ORF">ACFPOF_31960</name>
</gene>
<organism evidence="5 6">
    <name type="scientific">Cohnella soli</name>
    <dbReference type="NCBI Taxonomy" id="425005"/>
    <lineage>
        <taxon>Bacteria</taxon>
        <taxon>Bacillati</taxon>
        <taxon>Bacillota</taxon>
        <taxon>Bacilli</taxon>
        <taxon>Bacillales</taxon>
        <taxon>Paenibacillaceae</taxon>
        <taxon>Cohnella</taxon>
    </lineage>
</organism>
<dbReference type="InterPro" id="IPR023198">
    <property type="entry name" value="PGP-like_dom2"/>
</dbReference>
<protein>
    <submittedName>
        <fullName evidence="5">HAD family hydrolase</fullName>
    </submittedName>
</protein>
<name>A0ABW0I4D2_9BACL</name>
<dbReference type="InterPro" id="IPR023214">
    <property type="entry name" value="HAD_sf"/>
</dbReference>
<dbReference type="SUPFAM" id="SSF56784">
    <property type="entry name" value="HAD-like"/>
    <property type="match status" value="1"/>
</dbReference>
<keyword evidence="4" id="KW-0460">Magnesium</keyword>
<dbReference type="Gene3D" id="1.10.150.240">
    <property type="entry name" value="Putative phosphatase, domain 2"/>
    <property type="match status" value="1"/>
</dbReference>
<keyword evidence="6" id="KW-1185">Reference proteome</keyword>
<keyword evidence="3" id="KW-0479">Metal-binding</keyword>
<dbReference type="PANTHER" id="PTHR46193:SF9">
    <property type="entry name" value="HALOACID DEHALOGENASE-LIKE HYDROLASE DOMAIN-CONTAINING PROTEIN SGPP"/>
    <property type="match status" value="1"/>
</dbReference>
<dbReference type="InterPro" id="IPR006439">
    <property type="entry name" value="HAD-SF_hydro_IA"/>
</dbReference>
<evidence type="ECO:0000256" key="4">
    <source>
        <dbReference type="ARBA" id="ARBA00022842"/>
    </source>
</evidence>
<dbReference type="Proteomes" id="UP001596113">
    <property type="component" value="Unassembled WGS sequence"/>
</dbReference>
<dbReference type="EMBL" id="JBHSMI010000067">
    <property type="protein sequence ID" value="MFC5407370.1"/>
    <property type="molecule type" value="Genomic_DNA"/>
</dbReference>
<sequence length="213" mass="24311">MIKAILFDMDGVLLDSRELHFMALNRALHEICGMEISLSEHLSTYDGIPTIVKLKMLEIEKGLPADLHGIIIEKKQHYTVELLTRCCHPNHSHIMMLERLRNEGFELGLCSNSVKQTVELAMRHLGMRACFNFLLSNEDVDNPKPHPEIYQKAFKLLGRQPTECLIVEDSDKGREAAEKSGAHLLMVKGIEQTDYDRISLTIKGIEDNLIFMR</sequence>
<dbReference type="Gene3D" id="3.40.50.1000">
    <property type="entry name" value="HAD superfamily/HAD-like"/>
    <property type="match status" value="1"/>
</dbReference>
<dbReference type="Pfam" id="PF13419">
    <property type="entry name" value="HAD_2"/>
    <property type="match status" value="1"/>
</dbReference>
<comment type="cofactor">
    <cofactor evidence="1">
        <name>Mg(2+)</name>
        <dbReference type="ChEBI" id="CHEBI:18420"/>
    </cofactor>
</comment>
<accession>A0ABW0I4D2</accession>
<evidence type="ECO:0000256" key="1">
    <source>
        <dbReference type="ARBA" id="ARBA00001946"/>
    </source>
</evidence>
<dbReference type="GO" id="GO:0016787">
    <property type="term" value="F:hydrolase activity"/>
    <property type="evidence" value="ECO:0007669"/>
    <property type="project" value="UniProtKB-KW"/>
</dbReference>
<dbReference type="SFLD" id="SFLDS00003">
    <property type="entry name" value="Haloacid_Dehalogenase"/>
    <property type="match status" value="1"/>
</dbReference>
<dbReference type="PANTHER" id="PTHR46193">
    <property type="entry name" value="6-PHOSPHOGLUCONATE PHOSPHATASE"/>
    <property type="match status" value="1"/>
</dbReference>
<reference evidence="6" key="1">
    <citation type="journal article" date="2019" name="Int. J. Syst. Evol. Microbiol.">
        <title>The Global Catalogue of Microorganisms (GCM) 10K type strain sequencing project: providing services to taxonomists for standard genome sequencing and annotation.</title>
        <authorList>
            <consortium name="The Broad Institute Genomics Platform"/>
            <consortium name="The Broad Institute Genome Sequencing Center for Infectious Disease"/>
            <person name="Wu L."/>
            <person name="Ma J."/>
        </authorList>
    </citation>
    <scope>NUCLEOTIDE SEQUENCE [LARGE SCALE GENOMIC DNA]</scope>
    <source>
        <strain evidence="6">CGMCC 1.18575</strain>
    </source>
</reference>
<dbReference type="InterPro" id="IPR051600">
    <property type="entry name" value="Beta-PGM-like"/>
</dbReference>
<evidence type="ECO:0000313" key="6">
    <source>
        <dbReference type="Proteomes" id="UP001596113"/>
    </source>
</evidence>
<dbReference type="InterPro" id="IPR036412">
    <property type="entry name" value="HAD-like_sf"/>
</dbReference>
<dbReference type="NCBIfam" id="TIGR01509">
    <property type="entry name" value="HAD-SF-IA-v3"/>
    <property type="match status" value="1"/>
</dbReference>
<evidence type="ECO:0000256" key="2">
    <source>
        <dbReference type="ARBA" id="ARBA00006171"/>
    </source>
</evidence>
<dbReference type="RefSeq" id="WP_378139973.1">
    <property type="nucleotide sequence ID" value="NZ_JBHSMI010000067.1"/>
</dbReference>
<dbReference type="InterPro" id="IPR041492">
    <property type="entry name" value="HAD_2"/>
</dbReference>
<keyword evidence="5" id="KW-0378">Hydrolase</keyword>
<proteinExistence type="inferred from homology"/>
<dbReference type="CDD" id="cd07505">
    <property type="entry name" value="HAD_BPGM-like"/>
    <property type="match status" value="1"/>
</dbReference>
<dbReference type="SFLD" id="SFLDG01129">
    <property type="entry name" value="C1.5:_HAD__Beta-PGM__Phosphata"/>
    <property type="match status" value="1"/>
</dbReference>
<evidence type="ECO:0000313" key="5">
    <source>
        <dbReference type="EMBL" id="MFC5407370.1"/>
    </source>
</evidence>
<comment type="similarity">
    <text evidence="2">Belongs to the HAD-like hydrolase superfamily. CbbY/CbbZ/Gph/YieH family.</text>
</comment>
<evidence type="ECO:0000256" key="3">
    <source>
        <dbReference type="ARBA" id="ARBA00022723"/>
    </source>
</evidence>